<dbReference type="Proteomes" id="UP001160148">
    <property type="component" value="Unassembled WGS sequence"/>
</dbReference>
<evidence type="ECO:0000259" key="4">
    <source>
        <dbReference type="Pfam" id="PF04500"/>
    </source>
</evidence>
<sequence>MEVIKSNKGGNKFCWRGYKYIMKHQARKRLTWRCTKERSFKCRGTMYTDLQIGHPQIGKVHSHIADKHEVNFFNYSNNPRVWIGRLVSISGL</sequence>
<proteinExistence type="predicted"/>
<keyword evidence="6" id="KW-1185">Reference proteome</keyword>
<accession>A0AAV0WK02</accession>
<comment type="caution">
    <text evidence="5">The sequence shown here is derived from an EMBL/GenBank/DDBJ whole genome shotgun (WGS) entry which is preliminary data.</text>
</comment>
<evidence type="ECO:0000256" key="3">
    <source>
        <dbReference type="ARBA" id="ARBA00022833"/>
    </source>
</evidence>
<evidence type="ECO:0000256" key="2">
    <source>
        <dbReference type="ARBA" id="ARBA00022771"/>
    </source>
</evidence>
<evidence type="ECO:0000313" key="5">
    <source>
        <dbReference type="EMBL" id="CAI6356139.1"/>
    </source>
</evidence>
<keyword evidence="3" id="KW-0862">Zinc</keyword>
<gene>
    <name evidence="5" type="ORF">MEUPH1_LOCUS11902</name>
</gene>
<dbReference type="InterPro" id="IPR007588">
    <property type="entry name" value="Znf_FLYWCH"/>
</dbReference>
<dbReference type="Gene3D" id="2.20.25.240">
    <property type="match status" value="1"/>
</dbReference>
<dbReference type="AlphaFoldDB" id="A0AAV0WK02"/>
<dbReference type="Pfam" id="PF04500">
    <property type="entry name" value="FLYWCH"/>
    <property type="match status" value="1"/>
</dbReference>
<protein>
    <recommendedName>
        <fullName evidence="4">FLYWCH-type domain-containing protein</fullName>
    </recommendedName>
</protein>
<keyword evidence="1" id="KW-0479">Metal-binding</keyword>
<dbReference type="EMBL" id="CARXXK010000002">
    <property type="protein sequence ID" value="CAI6356139.1"/>
    <property type="molecule type" value="Genomic_DNA"/>
</dbReference>
<reference evidence="5 6" key="1">
    <citation type="submission" date="2023-01" db="EMBL/GenBank/DDBJ databases">
        <authorList>
            <person name="Whitehead M."/>
        </authorList>
    </citation>
    <scope>NUCLEOTIDE SEQUENCE [LARGE SCALE GENOMIC DNA]</scope>
</reference>
<keyword evidence="2" id="KW-0863">Zinc-finger</keyword>
<dbReference type="GO" id="GO:0008270">
    <property type="term" value="F:zinc ion binding"/>
    <property type="evidence" value="ECO:0007669"/>
    <property type="project" value="UniProtKB-KW"/>
</dbReference>
<evidence type="ECO:0000313" key="6">
    <source>
        <dbReference type="Proteomes" id="UP001160148"/>
    </source>
</evidence>
<feature type="domain" description="FLYWCH-type" evidence="4">
    <location>
        <begin position="4"/>
        <end position="63"/>
    </location>
</feature>
<organism evidence="5 6">
    <name type="scientific">Macrosiphum euphorbiae</name>
    <name type="common">potato aphid</name>
    <dbReference type="NCBI Taxonomy" id="13131"/>
    <lineage>
        <taxon>Eukaryota</taxon>
        <taxon>Metazoa</taxon>
        <taxon>Ecdysozoa</taxon>
        <taxon>Arthropoda</taxon>
        <taxon>Hexapoda</taxon>
        <taxon>Insecta</taxon>
        <taxon>Pterygota</taxon>
        <taxon>Neoptera</taxon>
        <taxon>Paraneoptera</taxon>
        <taxon>Hemiptera</taxon>
        <taxon>Sternorrhyncha</taxon>
        <taxon>Aphidomorpha</taxon>
        <taxon>Aphidoidea</taxon>
        <taxon>Aphididae</taxon>
        <taxon>Macrosiphini</taxon>
        <taxon>Macrosiphum</taxon>
    </lineage>
</organism>
<name>A0AAV0WK02_9HEMI</name>
<evidence type="ECO:0000256" key="1">
    <source>
        <dbReference type="ARBA" id="ARBA00022723"/>
    </source>
</evidence>